<feature type="domain" description="Inhibitor of growth protein N-terminal histone-binding" evidence="11">
    <location>
        <begin position="15"/>
        <end position="114"/>
    </location>
</feature>
<dbReference type="Gene3D" id="6.10.140.1740">
    <property type="match status" value="1"/>
</dbReference>
<organism evidence="12 13">
    <name type="scientific">Brassicogethes aeneus</name>
    <name type="common">Rape pollen beetle</name>
    <name type="synonym">Meligethes aeneus</name>
    <dbReference type="NCBI Taxonomy" id="1431903"/>
    <lineage>
        <taxon>Eukaryota</taxon>
        <taxon>Metazoa</taxon>
        <taxon>Ecdysozoa</taxon>
        <taxon>Arthropoda</taxon>
        <taxon>Hexapoda</taxon>
        <taxon>Insecta</taxon>
        <taxon>Pterygota</taxon>
        <taxon>Neoptera</taxon>
        <taxon>Endopterygota</taxon>
        <taxon>Coleoptera</taxon>
        <taxon>Polyphaga</taxon>
        <taxon>Cucujiformia</taxon>
        <taxon>Nitidulidae</taxon>
        <taxon>Meligethinae</taxon>
        <taxon>Brassicogethes</taxon>
    </lineage>
</organism>
<evidence type="ECO:0000256" key="1">
    <source>
        <dbReference type="ARBA" id="ARBA00004123"/>
    </source>
</evidence>
<dbReference type="PANTHER" id="PTHR10333:SF89">
    <property type="entry name" value="INHIBITOR OF GROWTH PROTEIN"/>
    <property type="match status" value="1"/>
</dbReference>
<feature type="binding site" evidence="8">
    <location>
        <position position="273"/>
    </location>
    <ligand>
        <name>Zn(2+)</name>
        <dbReference type="ChEBI" id="CHEBI:29105"/>
        <label>2</label>
    </ligand>
</feature>
<feature type="site" description="Histone H3K4me3 binding" evidence="7">
    <location>
        <position position="255"/>
    </location>
</feature>
<keyword evidence="3 8" id="KW-0479">Metal-binding</keyword>
<dbReference type="InterPro" id="IPR013083">
    <property type="entry name" value="Znf_RING/FYVE/PHD"/>
</dbReference>
<feature type="site" description="Histone H3K4me3 binding" evidence="7">
    <location>
        <position position="232"/>
    </location>
</feature>
<dbReference type="InterPro" id="IPR001965">
    <property type="entry name" value="Znf_PHD"/>
</dbReference>
<feature type="binding site" evidence="8">
    <location>
        <position position="235"/>
    </location>
    <ligand>
        <name>Zn(2+)</name>
        <dbReference type="ChEBI" id="CHEBI:29105"/>
        <label>1</label>
    </ligand>
</feature>
<evidence type="ECO:0000313" key="12">
    <source>
        <dbReference type="EMBL" id="CAH0561291.1"/>
    </source>
</evidence>
<sequence>MLNQVPSEAVFSATYVENYLDCVENLPDELQRLISRMRELDVNYLARVRDVASQVSSWKCLNHENPKRTRIGARIQQALIAAQELGDEKMSLLQSILDKIEGKTRMLDLDYKNLDFGKEEVVASENKEQQPPVNNTASTNNNSVQSSERPNKRSRRSRHDAFSGLENNQSDNIQPEHVLRSQVPATSSSNTQKKTTQGKKKKRKARQAAQAQKEESPPREEEQAIDPDEPTYCLCDQISYGEMIMCDNDLCPIEWFHFSCVSLTTKPKGKWYCPKCRGDRPNVMKPKAQFLKELEKYNKEKEEKT</sequence>
<feature type="binding site" evidence="8">
    <location>
        <position position="233"/>
    </location>
    <ligand>
        <name>Zn(2+)</name>
        <dbReference type="ChEBI" id="CHEBI:29105"/>
        <label>1</label>
    </ligand>
</feature>
<dbReference type="SUPFAM" id="SSF57903">
    <property type="entry name" value="FYVE/PHD zinc finger"/>
    <property type="match status" value="1"/>
</dbReference>
<dbReference type="InterPro" id="IPR011011">
    <property type="entry name" value="Znf_FYVE_PHD"/>
</dbReference>
<keyword evidence="4" id="KW-0863">Zinc-finger</keyword>
<feature type="region of interest" description="Disordered" evidence="9">
    <location>
        <begin position="122"/>
        <end position="227"/>
    </location>
</feature>
<feature type="compositionally biased region" description="Low complexity" evidence="9">
    <location>
        <begin position="133"/>
        <end position="147"/>
    </location>
</feature>
<protein>
    <recommendedName>
        <fullName evidence="14">Inhibitor of growth protein</fullName>
    </recommendedName>
</protein>
<evidence type="ECO:0000313" key="13">
    <source>
        <dbReference type="Proteomes" id="UP001154078"/>
    </source>
</evidence>
<feature type="binding site" evidence="8">
    <location>
        <position position="246"/>
    </location>
    <ligand>
        <name>Zn(2+)</name>
        <dbReference type="ChEBI" id="CHEBI:29105"/>
        <label>2</label>
    </ligand>
</feature>
<feature type="binding site" evidence="8">
    <location>
        <position position="251"/>
    </location>
    <ligand>
        <name>Zn(2+)</name>
        <dbReference type="ChEBI" id="CHEBI:29105"/>
        <label>2</label>
    </ligand>
</feature>
<evidence type="ECO:0000256" key="9">
    <source>
        <dbReference type="SAM" id="MobiDB-lite"/>
    </source>
</evidence>
<dbReference type="InterPro" id="IPR019786">
    <property type="entry name" value="Zinc_finger_PHD-type_CS"/>
</dbReference>
<keyword evidence="5 8" id="KW-0862">Zinc</keyword>
<feature type="domain" description="Zinc finger PHD-type" evidence="10">
    <location>
        <begin position="232"/>
        <end position="277"/>
    </location>
</feature>
<dbReference type="EMBL" id="OV121138">
    <property type="protein sequence ID" value="CAH0561291.1"/>
    <property type="molecule type" value="Genomic_DNA"/>
</dbReference>
<evidence type="ECO:0000256" key="6">
    <source>
        <dbReference type="ARBA" id="ARBA00023242"/>
    </source>
</evidence>
<evidence type="ECO:0000259" key="10">
    <source>
        <dbReference type="SMART" id="SM00249"/>
    </source>
</evidence>
<dbReference type="Proteomes" id="UP001154078">
    <property type="component" value="Chromosome 7"/>
</dbReference>
<dbReference type="SMART" id="SM01408">
    <property type="entry name" value="ING"/>
    <property type="match status" value="1"/>
</dbReference>
<name>A0A9P0BG56_BRAAE</name>
<feature type="site" description="Histone H3K4me3 binding" evidence="7">
    <location>
        <position position="247"/>
    </location>
</feature>
<dbReference type="CDD" id="cd16857">
    <property type="entry name" value="ING_ING1_2"/>
    <property type="match status" value="1"/>
</dbReference>
<dbReference type="InterPro" id="IPR028643">
    <property type="entry name" value="ING1_PHD_Znf"/>
</dbReference>
<evidence type="ECO:0000256" key="8">
    <source>
        <dbReference type="PIRSR" id="PIRSR628651-51"/>
    </source>
</evidence>
<accession>A0A9P0BG56</accession>
<comment type="similarity">
    <text evidence="2">Belongs to the ING family.</text>
</comment>
<evidence type="ECO:0000256" key="2">
    <source>
        <dbReference type="ARBA" id="ARBA00010210"/>
    </source>
</evidence>
<dbReference type="SMART" id="SM00249">
    <property type="entry name" value="PHD"/>
    <property type="match status" value="1"/>
</dbReference>
<dbReference type="Gene3D" id="3.30.40.10">
    <property type="entry name" value="Zinc/RING finger domain, C3HC4 (zinc finger)"/>
    <property type="match status" value="1"/>
</dbReference>
<gene>
    <name evidence="12" type="ORF">MELIAE_LOCUS10856</name>
</gene>
<evidence type="ECO:0000259" key="11">
    <source>
        <dbReference type="SMART" id="SM01408"/>
    </source>
</evidence>
<dbReference type="PROSITE" id="PS01359">
    <property type="entry name" value="ZF_PHD_1"/>
    <property type="match status" value="1"/>
</dbReference>
<dbReference type="AlphaFoldDB" id="A0A9P0BG56"/>
<keyword evidence="6" id="KW-0539">Nucleus</keyword>
<feature type="compositionally biased region" description="Basic residues" evidence="9">
    <location>
        <begin position="196"/>
        <end position="206"/>
    </location>
</feature>
<dbReference type="InterPro" id="IPR024610">
    <property type="entry name" value="ING_N_histone-binding"/>
</dbReference>
<evidence type="ECO:0000256" key="7">
    <source>
        <dbReference type="PIRSR" id="PIRSR628651-50"/>
    </source>
</evidence>
<evidence type="ECO:0000256" key="3">
    <source>
        <dbReference type="ARBA" id="ARBA00022723"/>
    </source>
</evidence>
<dbReference type="CDD" id="cd15584">
    <property type="entry name" value="PHD_ING1_2"/>
    <property type="match status" value="1"/>
</dbReference>
<evidence type="ECO:0000256" key="5">
    <source>
        <dbReference type="ARBA" id="ARBA00022833"/>
    </source>
</evidence>
<evidence type="ECO:0000256" key="4">
    <source>
        <dbReference type="ARBA" id="ARBA00022771"/>
    </source>
</evidence>
<dbReference type="FunFam" id="3.30.40.10:FF:000021">
    <property type="entry name" value="Inhibitor of growth 2b"/>
    <property type="match status" value="1"/>
</dbReference>
<feature type="binding site" evidence="8">
    <location>
        <position position="260"/>
    </location>
    <ligand>
        <name>Zn(2+)</name>
        <dbReference type="ChEBI" id="CHEBI:29105"/>
        <label>1</label>
    </ligand>
</feature>
<dbReference type="OrthoDB" id="5411773at2759"/>
<proteinExistence type="inferred from homology"/>
<evidence type="ECO:0008006" key="14">
    <source>
        <dbReference type="Google" id="ProtNLM"/>
    </source>
</evidence>
<reference evidence="12" key="1">
    <citation type="submission" date="2021-12" db="EMBL/GenBank/DDBJ databases">
        <authorList>
            <person name="King R."/>
        </authorList>
    </citation>
    <scope>NUCLEOTIDE SEQUENCE</scope>
</reference>
<dbReference type="Pfam" id="PF12998">
    <property type="entry name" value="ING"/>
    <property type="match status" value="1"/>
</dbReference>
<comment type="subcellular location">
    <subcellularLocation>
        <location evidence="1">Nucleus</location>
    </subcellularLocation>
</comment>
<dbReference type="GO" id="GO:0008270">
    <property type="term" value="F:zinc ion binding"/>
    <property type="evidence" value="ECO:0007669"/>
    <property type="project" value="UniProtKB-KW"/>
</dbReference>
<dbReference type="PANTHER" id="PTHR10333">
    <property type="entry name" value="INHIBITOR OF GROWTH PROTEIN"/>
    <property type="match status" value="1"/>
</dbReference>
<dbReference type="GO" id="GO:0005634">
    <property type="term" value="C:nucleus"/>
    <property type="evidence" value="ECO:0007669"/>
    <property type="project" value="UniProtKB-SubCell"/>
</dbReference>
<feature type="binding site" evidence="8">
    <location>
        <position position="276"/>
    </location>
    <ligand>
        <name>Zn(2+)</name>
        <dbReference type="ChEBI" id="CHEBI:29105"/>
        <label>2</label>
    </ligand>
</feature>
<feature type="compositionally biased region" description="Basic and acidic residues" evidence="9">
    <location>
        <begin position="212"/>
        <end position="222"/>
    </location>
</feature>
<keyword evidence="13" id="KW-1185">Reference proteome</keyword>
<dbReference type="InterPro" id="IPR028651">
    <property type="entry name" value="ING_fam"/>
</dbReference>
<dbReference type="GO" id="GO:0045893">
    <property type="term" value="P:positive regulation of DNA-templated transcription"/>
    <property type="evidence" value="ECO:0007669"/>
    <property type="project" value="TreeGrafter"/>
</dbReference>
<feature type="binding site" evidence="8">
    <location>
        <position position="257"/>
    </location>
    <ligand>
        <name>Zn(2+)</name>
        <dbReference type="ChEBI" id="CHEBI:29105"/>
        <label>1</label>
    </ligand>
</feature>
<feature type="site" description="Histone H3K4me3 binding" evidence="7">
    <location>
        <position position="243"/>
    </location>
</feature>